<dbReference type="Proteomes" id="UP000823941">
    <property type="component" value="Unassembled WGS sequence"/>
</dbReference>
<accession>A0ABQ7PTP9</accession>
<organism evidence="2 3">
    <name type="scientific">Plutella xylostella</name>
    <name type="common">Diamondback moth</name>
    <name type="synonym">Plutella maculipennis</name>
    <dbReference type="NCBI Taxonomy" id="51655"/>
    <lineage>
        <taxon>Eukaryota</taxon>
        <taxon>Metazoa</taxon>
        <taxon>Ecdysozoa</taxon>
        <taxon>Arthropoda</taxon>
        <taxon>Hexapoda</taxon>
        <taxon>Insecta</taxon>
        <taxon>Pterygota</taxon>
        <taxon>Neoptera</taxon>
        <taxon>Endopterygota</taxon>
        <taxon>Lepidoptera</taxon>
        <taxon>Glossata</taxon>
        <taxon>Ditrysia</taxon>
        <taxon>Yponomeutoidea</taxon>
        <taxon>Plutellidae</taxon>
        <taxon>Plutella</taxon>
    </lineage>
</organism>
<evidence type="ECO:0000313" key="3">
    <source>
        <dbReference type="Proteomes" id="UP000823941"/>
    </source>
</evidence>
<comment type="caution">
    <text evidence="2">The sequence shown here is derived from an EMBL/GenBank/DDBJ whole genome shotgun (WGS) entry which is preliminary data.</text>
</comment>
<dbReference type="EMBL" id="JAHIBW010000035">
    <property type="protein sequence ID" value="KAG7295013.1"/>
    <property type="molecule type" value="Genomic_DNA"/>
</dbReference>
<proteinExistence type="predicted"/>
<keyword evidence="3" id="KW-1185">Reference proteome</keyword>
<feature type="non-terminal residue" evidence="2">
    <location>
        <position position="1"/>
    </location>
</feature>
<name>A0ABQ7PTP9_PLUXY</name>
<feature type="compositionally biased region" description="Polar residues" evidence="1">
    <location>
        <begin position="1"/>
        <end position="23"/>
    </location>
</feature>
<sequence>PNNSLVRPYSPKSTTNLAGSYNRPQPPPYLGSATNSLHHRKSGNTEHTPSHLVLEETLKLLNEAKIGGDYIDDLNSEPAMKTRLSISTMVQKIMCRLKWMRLVT</sequence>
<reference evidence="2 3" key="1">
    <citation type="submission" date="2021-06" db="EMBL/GenBank/DDBJ databases">
        <title>A haploid diamondback moth (Plutella xylostella L.) genome assembly resolves 31 chromosomes and identifies a diamide resistance mutation.</title>
        <authorList>
            <person name="Ward C.M."/>
            <person name="Perry K.D."/>
            <person name="Baker G."/>
            <person name="Powis K."/>
            <person name="Heckel D.G."/>
            <person name="Baxter S.W."/>
        </authorList>
    </citation>
    <scope>NUCLEOTIDE SEQUENCE [LARGE SCALE GENOMIC DNA]</scope>
    <source>
        <strain evidence="2 3">LV</strain>
        <tissue evidence="2">Single pupa</tissue>
    </source>
</reference>
<evidence type="ECO:0000256" key="1">
    <source>
        <dbReference type="SAM" id="MobiDB-lite"/>
    </source>
</evidence>
<gene>
    <name evidence="2" type="ORF">JYU34_022569</name>
</gene>
<feature type="region of interest" description="Disordered" evidence="1">
    <location>
        <begin position="1"/>
        <end position="50"/>
    </location>
</feature>
<protein>
    <submittedName>
        <fullName evidence="2">Uncharacterized protein</fullName>
    </submittedName>
</protein>
<evidence type="ECO:0000313" key="2">
    <source>
        <dbReference type="EMBL" id="KAG7295013.1"/>
    </source>
</evidence>